<feature type="transmembrane region" description="Helical" evidence="6">
    <location>
        <begin position="325"/>
        <end position="343"/>
    </location>
</feature>
<dbReference type="Pfam" id="PF01943">
    <property type="entry name" value="Polysacc_synt"/>
    <property type="match status" value="1"/>
</dbReference>
<feature type="transmembrane region" description="Helical" evidence="6">
    <location>
        <begin position="42"/>
        <end position="65"/>
    </location>
</feature>
<dbReference type="EMBL" id="FRDL01000003">
    <property type="protein sequence ID" value="SHN62965.1"/>
    <property type="molecule type" value="Genomic_DNA"/>
</dbReference>
<dbReference type="GO" id="GO:0005886">
    <property type="term" value="C:plasma membrane"/>
    <property type="evidence" value="ECO:0007669"/>
    <property type="project" value="UniProtKB-SubCell"/>
</dbReference>
<dbReference type="InterPro" id="IPR050833">
    <property type="entry name" value="Poly_Biosynth_Transport"/>
</dbReference>
<dbReference type="InterPro" id="IPR002797">
    <property type="entry name" value="Polysacc_synth"/>
</dbReference>
<dbReference type="PANTHER" id="PTHR30250">
    <property type="entry name" value="PST FAMILY PREDICTED COLANIC ACID TRANSPORTER"/>
    <property type="match status" value="1"/>
</dbReference>
<comment type="subcellular location">
    <subcellularLocation>
        <location evidence="1">Cell membrane</location>
        <topology evidence="1">Multi-pass membrane protein</topology>
    </subcellularLocation>
</comment>
<feature type="transmembrane region" description="Helical" evidence="6">
    <location>
        <begin position="383"/>
        <end position="402"/>
    </location>
</feature>
<organism evidence="7 8">
    <name type="scientific">Oceanicella actignis</name>
    <dbReference type="NCBI Taxonomy" id="1189325"/>
    <lineage>
        <taxon>Bacteria</taxon>
        <taxon>Pseudomonadati</taxon>
        <taxon>Pseudomonadota</taxon>
        <taxon>Alphaproteobacteria</taxon>
        <taxon>Rhodobacterales</taxon>
        <taxon>Paracoccaceae</taxon>
        <taxon>Oceanicella</taxon>
    </lineage>
</organism>
<sequence>MSRLARAFGGLAALNAAGAGAQFLMHAALAAALGASDYGRLSYALALATTLSLACALGWPLALLRHVHAHAAAGRWPQLRALARRALAQPMVAAALGAALLLGLGAALGRAGFALADAVAWTAALLPALTLTRLSERALQAVGRPAASLLPEQIVAPAAVLLATAAGAAGDWRAALAVYAAALAVGAGLGWRRFLTALPDEARRAAPAADPEVAGRELAALAAGMLGKRLLGRLDTLILGLVAPPAVVGAYGAASRLSQLALLGARTAGKMFPARISVAWHGGRKAEARRQLRLAAIVSLLGAAPPAALALAAPGWLLGWFGPDFAAAAPALVILTLGALVLAASGVAELALPVLGAAGAFAGAAWLAVGINAALLAALAPGWGATGAALATMAAWCALAAAQLRRLATQLR</sequence>
<keyword evidence="8" id="KW-1185">Reference proteome</keyword>
<evidence type="ECO:0000256" key="3">
    <source>
        <dbReference type="ARBA" id="ARBA00022692"/>
    </source>
</evidence>
<evidence type="ECO:0000313" key="8">
    <source>
        <dbReference type="Proteomes" id="UP000184066"/>
    </source>
</evidence>
<feature type="transmembrane region" description="Helical" evidence="6">
    <location>
        <begin position="86"/>
        <end position="107"/>
    </location>
</feature>
<proteinExistence type="predicted"/>
<feature type="transmembrane region" description="Helical" evidence="6">
    <location>
        <begin position="294"/>
        <end position="319"/>
    </location>
</feature>
<dbReference type="Proteomes" id="UP000184066">
    <property type="component" value="Unassembled WGS sequence"/>
</dbReference>
<evidence type="ECO:0000256" key="2">
    <source>
        <dbReference type="ARBA" id="ARBA00022475"/>
    </source>
</evidence>
<feature type="transmembrane region" description="Helical" evidence="6">
    <location>
        <begin position="113"/>
        <end position="134"/>
    </location>
</feature>
<evidence type="ECO:0000313" key="7">
    <source>
        <dbReference type="EMBL" id="SHN62965.1"/>
    </source>
</evidence>
<feature type="transmembrane region" description="Helical" evidence="6">
    <location>
        <begin position="350"/>
        <end position="377"/>
    </location>
</feature>
<evidence type="ECO:0000256" key="6">
    <source>
        <dbReference type="SAM" id="Phobius"/>
    </source>
</evidence>
<keyword evidence="2" id="KW-1003">Cell membrane</keyword>
<protein>
    <submittedName>
        <fullName evidence="7">Membrane protein involved in the export of O-antigen and teichoic acid</fullName>
    </submittedName>
</protein>
<dbReference type="AlphaFoldDB" id="A0A1M7SWR6"/>
<reference evidence="7 8" key="1">
    <citation type="submission" date="2016-12" db="EMBL/GenBank/DDBJ databases">
        <authorList>
            <person name="Song W.-J."/>
            <person name="Kurnit D.M."/>
        </authorList>
    </citation>
    <scope>NUCLEOTIDE SEQUENCE [LARGE SCALE GENOMIC DNA]</scope>
    <source>
        <strain evidence="7 8">CGMCC 1.10808</strain>
    </source>
</reference>
<evidence type="ECO:0000256" key="5">
    <source>
        <dbReference type="ARBA" id="ARBA00023136"/>
    </source>
</evidence>
<accession>A0A1M7SWR6</accession>
<dbReference type="STRING" id="1189325.SAMN04488119_101343"/>
<dbReference type="RefSeq" id="WP_072746905.1">
    <property type="nucleotide sequence ID" value="NZ_FOHL01000001.1"/>
</dbReference>
<feature type="transmembrane region" description="Helical" evidence="6">
    <location>
        <begin position="176"/>
        <end position="195"/>
    </location>
</feature>
<gene>
    <name evidence="7" type="ORF">SAMN05216200_103345</name>
</gene>
<feature type="transmembrane region" description="Helical" evidence="6">
    <location>
        <begin position="154"/>
        <end position="170"/>
    </location>
</feature>
<dbReference type="PANTHER" id="PTHR30250:SF11">
    <property type="entry name" value="O-ANTIGEN TRANSPORTER-RELATED"/>
    <property type="match status" value="1"/>
</dbReference>
<evidence type="ECO:0000256" key="1">
    <source>
        <dbReference type="ARBA" id="ARBA00004651"/>
    </source>
</evidence>
<keyword evidence="3 6" id="KW-0812">Transmembrane</keyword>
<keyword evidence="5 6" id="KW-0472">Membrane</keyword>
<keyword evidence="4 6" id="KW-1133">Transmembrane helix</keyword>
<evidence type="ECO:0000256" key="4">
    <source>
        <dbReference type="ARBA" id="ARBA00022989"/>
    </source>
</evidence>
<name>A0A1M7SWR6_9RHOB</name>